<comment type="caution">
    <text evidence="1">The sequence shown here is derived from an EMBL/GenBank/DDBJ whole genome shotgun (WGS) entry which is preliminary data.</text>
</comment>
<dbReference type="RefSeq" id="WP_248151940.1">
    <property type="nucleotide sequence ID" value="NZ_JALNMJ010000003.1"/>
</dbReference>
<dbReference type="EMBL" id="JALNMJ010000003">
    <property type="protein sequence ID" value="MCK7611639.1"/>
    <property type="molecule type" value="Genomic_DNA"/>
</dbReference>
<evidence type="ECO:0000313" key="2">
    <source>
        <dbReference type="Proteomes" id="UP001431221"/>
    </source>
</evidence>
<gene>
    <name evidence="1" type="ORF">M0H32_05665</name>
</gene>
<reference evidence="1" key="1">
    <citation type="submission" date="2022-04" db="EMBL/GenBank/DDBJ databases">
        <title>Roseibium sp. CAU 1639 isolated from mud.</title>
        <authorList>
            <person name="Kim W."/>
        </authorList>
    </citation>
    <scope>NUCLEOTIDE SEQUENCE</scope>
    <source>
        <strain evidence="1">CAU 1639</strain>
    </source>
</reference>
<sequence length="209" mass="22843">MFFSVDGKLFSSLIAVVISSIFCGSCLAAWNSDIPPPHGTEPQETLGLPMEDWLGTPPAASAPRLQLAFEDSITGAVVKQLQRGAAECNRLDPVYRIDCLRRVYAQAAGVTGNRRDYSGANSALRSLARQLNGIVRQNLDQKAEKAKIGRNSYRAVTREALRKANSLATQAIQETRTKLLRSAGNSRKRKVHYTSIANAVNSTKKILRS</sequence>
<protein>
    <recommendedName>
        <fullName evidence="3">LTXXQ motif family protein</fullName>
    </recommendedName>
</protein>
<evidence type="ECO:0008006" key="3">
    <source>
        <dbReference type="Google" id="ProtNLM"/>
    </source>
</evidence>
<accession>A0ABT0GQE4</accession>
<keyword evidence="2" id="KW-1185">Reference proteome</keyword>
<dbReference type="Proteomes" id="UP001431221">
    <property type="component" value="Unassembled WGS sequence"/>
</dbReference>
<name>A0ABT0GQE4_9HYPH</name>
<proteinExistence type="predicted"/>
<organism evidence="1 2">
    <name type="scientific">Roseibium sediminicola</name>
    <dbReference type="NCBI Taxonomy" id="2933272"/>
    <lineage>
        <taxon>Bacteria</taxon>
        <taxon>Pseudomonadati</taxon>
        <taxon>Pseudomonadota</taxon>
        <taxon>Alphaproteobacteria</taxon>
        <taxon>Hyphomicrobiales</taxon>
        <taxon>Stappiaceae</taxon>
        <taxon>Roseibium</taxon>
    </lineage>
</organism>
<evidence type="ECO:0000313" key="1">
    <source>
        <dbReference type="EMBL" id="MCK7611639.1"/>
    </source>
</evidence>